<keyword evidence="1" id="KW-0812">Transmembrane</keyword>
<dbReference type="Proteomes" id="UP000278143">
    <property type="component" value="Unassembled WGS sequence"/>
</dbReference>
<feature type="transmembrane region" description="Helical" evidence="1">
    <location>
        <begin position="123"/>
        <end position="141"/>
    </location>
</feature>
<dbReference type="EMBL" id="KZ992133">
    <property type="protein sequence ID" value="RKP22417.1"/>
    <property type="molecule type" value="Genomic_DNA"/>
</dbReference>
<keyword evidence="1" id="KW-1133">Transmembrane helix</keyword>
<dbReference type="AlphaFoldDB" id="A0A4P9YRG9"/>
<accession>A0A4P9YRG9</accession>
<evidence type="ECO:0000313" key="3">
    <source>
        <dbReference type="Proteomes" id="UP000278143"/>
    </source>
</evidence>
<feature type="transmembrane region" description="Helical" evidence="1">
    <location>
        <begin position="168"/>
        <end position="187"/>
    </location>
</feature>
<name>A0A4P9YRG9_9FUNG</name>
<sequence>MSPTSRTEQAPSTAFAQQLTKTYANELPHLVSAITYRASVSDVAVASVDGHRLVLSYRHQSTDDNDDGSTATPRTCAIDILPKSRRHTRIYEDEQAQAIAQLMKKVKPPSTKPRQRYIDYFQVAPRPVLIGILLLCAYLTILKNTPAAMRPGQFQYMYDLLGERFITFNYYFMISVHAMESFTAFLVCRHRRYSLPTTLSWMLQTFFIGYPGFRGMFSPRPAIK</sequence>
<reference evidence="3" key="1">
    <citation type="journal article" date="2018" name="Nat. Microbiol.">
        <title>Leveraging single-cell genomics to expand the fungal tree of life.</title>
        <authorList>
            <person name="Ahrendt S.R."/>
            <person name="Quandt C.A."/>
            <person name="Ciobanu D."/>
            <person name="Clum A."/>
            <person name="Salamov A."/>
            <person name="Andreopoulos B."/>
            <person name="Cheng J.F."/>
            <person name="Woyke T."/>
            <person name="Pelin A."/>
            <person name="Henrissat B."/>
            <person name="Reynolds N.K."/>
            <person name="Benny G.L."/>
            <person name="Smith M.E."/>
            <person name="James T.Y."/>
            <person name="Grigoriev I.V."/>
        </authorList>
    </citation>
    <scope>NUCLEOTIDE SEQUENCE [LARGE SCALE GENOMIC DNA]</scope>
    <source>
        <strain evidence="3">Benny S71-1</strain>
    </source>
</reference>
<dbReference type="InterPro" id="IPR028110">
    <property type="entry name" value="TMEM254"/>
</dbReference>
<evidence type="ECO:0000256" key="1">
    <source>
        <dbReference type="SAM" id="Phobius"/>
    </source>
</evidence>
<dbReference type="Pfam" id="PF14934">
    <property type="entry name" value="TMEM254"/>
    <property type="match status" value="1"/>
</dbReference>
<keyword evidence="1" id="KW-0472">Membrane</keyword>
<dbReference type="OrthoDB" id="10468432at2759"/>
<evidence type="ECO:0008006" key="4">
    <source>
        <dbReference type="Google" id="ProtNLM"/>
    </source>
</evidence>
<protein>
    <recommendedName>
        <fullName evidence="4">DUF2470 domain-containing protein</fullName>
    </recommendedName>
</protein>
<evidence type="ECO:0000313" key="2">
    <source>
        <dbReference type="EMBL" id="RKP22417.1"/>
    </source>
</evidence>
<organism evidence="2 3">
    <name type="scientific">Syncephalis pseudoplumigaleata</name>
    <dbReference type="NCBI Taxonomy" id="1712513"/>
    <lineage>
        <taxon>Eukaryota</taxon>
        <taxon>Fungi</taxon>
        <taxon>Fungi incertae sedis</taxon>
        <taxon>Zoopagomycota</taxon>
        <taxon>Zoopagomycotina</taxon>
        <taxon>Zoopagomycetes</taxon>
        <taxon>Zoopagales</taxon>
        <taxon>Piptocephalidaceae</taxon>
        <taxon>Syncephalis</taxon>
    </lineage>
</organism>
<gene>
    <name evidence="2" type="ORF">SYNPS1DRAFT_25850</name>
</gene>
<keyword evidence="3" id="KW-1185">Reference proteome</keyword>
<proteinExistence type="predicted"/>